<name>B8CDF9_THAPS</name>
<dbReference type="Gene3D" id="1.20.120.550">
    <property type="entry name" value="Membrane associated eicosanoid/glutathione metabolism-like domain"/>
    <property type="match status" value="1"/>
</dbReference>
<organism evidence="6 7">
    <name type="scientific">Thalassiosira pseudonana</name>
    <name type="common">Marine diatom</name>
    <name type="synonym">Cyclotella nana</name>
    <dbReference type="NCBI Taxonomy" id="35128"/>
    <lineage>
        <taxon>Eukaryota</taxon>
        <taxon>Sar</taxon>
        <taxon>Stramenopiles</taxon>
        <taxon>Ochrophyta</taxon>
        <taxon>Bacillariophyta</taxon>
        <taxon>Coscinodiscophyceae</taxon>
        <taxon>Thalassiosirophycidae</taxon>
        <taxon>Thalassiosirales</taxon>
        <taxon>Thalassiosiraceae</taxon>
        <taxon>Thalassiosira</taxon>
    </lineage>
</organism>
<sequence>MPFPIQYLPLSAVYSFIVGIVIVVVVFFTNGATTVIGPAQSPSDYMPVVYVAVSSLLLYYAFLFNQAATVFIEFAKAKKEHSDAVEGEGVLGEEPSLVKIKYGLENFNVLAANRSAGNYGEQLIPFLVSLYLYSTFMSVDGAIKCGWSWLVFRSYYSWAFKIPFPGVFLSTMPAYFCIWWMIGGTVYAIAK</sequence>
<keyword evidence="2 5" id="KW-0812">Transmembrane</keyword>
<keyword evidence="4 5" id="KW-0472">Membrane</keyword>
<dbReference type="InterPro" id="IPR023352">
    <property type="entry name" value="MAPEG-like_dom_sf"/>
</dbReference>
<evidence type="ECO:0000256" key="3">
    <source>
        <dbReference type="ARBA" id="ARBA00022989"/>
    </source>
</evidence>
<evidence type="ECO:0000256" key="2">
    <source>
        <dbReference type="ARBA" id="ARBA00022692"/>
    </source>
</evidence>
<protein>
    <submittedName>
        <fullName evidence="6">Uncharacterized protein</fullName>
    </submittedName>
</protein>
<proteinExistence type="predicted"/>
<keyword evidence="3 5" id="KW-1133">Transmembrane helix</keyword>
<dbReference type="Pfam" id="PF01124">
    <property type="entry name" value="MAPEG"/>
    <property type="match status" value="1"/>
</dbReference>
<evidence type="ECO:0000256" key="5">
    <source>
        <dbReference type="SAM" id="Phobius"/>
    </source>
</evidence>
<dbReference type="EMBL" id="CM000650">
    <property type="protein sequence ID" value="EED88590.1"/>
    <property type="molecule type" value="Genomic_DNA"/>
</dbReference>
<feature type="transmembrane region" description="Helical" evidence="5">
    <location>
        <begin position="48"/>
        <end position="72"/>
    </location>
</feature>
<gene>
    <name evidence="6" type="ORF">THAPSDRAFT_10169</name>
</gene>
<dbReference type="InParanoid" id="B8CDF9"/>
<feature type="transmembrane region" description="Helical" evidence="5">
    <location>
        <begin position="172"/>
        <end position="190"/>
    </location>
</feature>
<keyword evidence="7" id="KW-1185">Reference proteome</keyword>
<dbReference type="RefSeq" id="XP_002294235.1">
    <property type="nucleotide sequence ID" value="XM_002294199.1"/>
</dbReference>
<dbReference type="Proteomes" id="UP000001449">
    <property type="component" value="Chromosome 15"/>
</dbReference>
<evidence type="ECO:0000256" key="1">
    <source>
        <dbReference type="ARBA" id="ARBA00004370"/>
    </source>
</evidence>
<evidence type="ECO:0000313" key="7">
    <source>
        <dbReference type="Proteomes" id="UP000001449"/>
    </source>
</evidence>
<dbReference type="GO" id="GO:0016020">
    <property type="term" value="C:membrane"/>
    <property type="evidence" value="ECO:0007669"/>
    <property type="project" value="UniProtKB-SubCell"/>
</dbReference>
<feature type="transmembrane region" description="Helical" evidence="5">
    <location>
        <begin position="130"/>
        <end position="152"/>
    </location>
</feature>
<dbReference type="GeneID" id="7442011"/>
<comment type="subcellular location">
    <subcellularLocation>
        <location evidence="1">Membrane</location>
    </subcellularLocation>
</comment>
<dbReference type="PaxDb" id="35128-Thaps10169"/>
<dbReference type="SUPFAM" id="SSF161084">
    <property type="entry name" value="MAPEG domain-like"/>
    <property type="match status" value="1"/>
</dbReference>
<dbReference type="HOGENOM" id="CLU_1450436_0_0_1"/>
<evidence type="ECO:0000256" key="4">
    <source>
        <dbReference type="ARBA" id="ARBA00023136"/>
    </source>
</evidence>
<feature type="transmembrane region" description="Helical" evidence="5">
    <location>
        <begin position="7"/>
        <end position="28"/>
    </location>
</feature>
<reference evidence="6 7" key="1">
    <citation type="journal article" date="2004" name="Science">
        <title>The genome of the diatom Thalassiosira pseudonana: ecology, evolution, and metabolism.</title>
        <authorList>
            <person name="Armbrust E.V."/>
            <person name="Berges J.A."/>
            <person name="Bowler C."/>
            <person name="Green B.R."/>
            <person name="Martinez D."/>
            <person name="Putnam N.H."/>
            <person name="Zhou S."/>
            <person name="Allen A.E."/>
            <person name="Apt K.E."/>
            <person name="Bechner M."/>
            <person name="Brzezinski M.A."/>
            <person name="Chaal B.K."/>
            <person name="Chiovitti A."/>
            <person name="Davis A.K."/>
            <person name="Demarest M.S."/>
            <person name="Detter J.C."/>
            <person name="Glavina T."/>
            <person name="Goodstein D."/>
            <person name="Hadi M.Z."/>
            <person name="Hellsten U."/>
            <person name="Hildebrand M."/>
            <person name="Jenkins B.D."/>
            <person name="Jurka J."/>
            <person name="Kapitonov V.V."/>
            <person name="Kroger N."/>
            <person name="Lau W.W."/>
            <person name="Lane T.W."/>
            <person name="Larimer F.W."/>
            <person name="Lippmeier J.C."/>
            <person name="Lucas S."/>
            <person name="Medina M."/>
            <person name="Montsant A."/>
            <person name="Obornik M."/>
            <person name="Parker M.S."/>
            <person name="Palenik B."/>
            <person name="Pazour G.J."/>
            <person name="Richardson P.M."/>
            <person name="Rynearson T.A."/>
            <person name="Saito M.A."/>
            <person name="Schwartz D.C."/>
            <person name="Thamatrakoln K."/>
            <person name="Valentin K."/>
            <person name="Vardi A."/>
            <person name="Wilkerson F.P."/>
            <person name="Rokhsar D.S."/>
        </authorList>
    </citation>
    <scope>NUCLEOTIDE SEQUENCE [LARGE SCALE GENOMIC DNA]</scope>
    <source>
        <strain evidence="6 7">CCMP1335</strain>
    </source>
</reference>
<reference evidence="6 7" key="2">
    <citation type="journal article" date="2008" name="Nature">
        <title>The Phaeodactylum genome reveals the evolutionary history of diatom genomes.</title>
        <authorList>
            <person name="Bowler C."/>
            <person name="Allen A.E."/>
            <person name="Badger J.H."/>
            <person name="Grimwood J."/>
            <person name="Jabbari K."/>
            <person name="Kuo A."/>
            <person name="Maheswari U."/>
            <person name="Martens C."/>
            <person name="Maumus F."/>
            <person name="Otillar R.P."/>
            <person name="Rayko E."/>
            <person name="Salamov A."/>
            <person name="Vandepoele K."/>
            <person name="Beszteri B."/>
            <person name="Gruber A."/>
            <person name="Heijde M."/>
            <person name="Katinka M."/>
            <person name="Mock T."/>
            <person name="Valentin K."/>
            <person name="Verret F."/>
            <person name="Berges J.A."/>
            <person name="Brownlee C."/>
            <person name="Cadoret J.P."/>
            <person name="Chiovitti A."/>
            <person name="Choi C.J."/>
            <person name="Coesel S."/>
            <person name="De Martino A."/>
            <person name="Detter J.C."/>
            <person name="Durkin C."/>
            <person name="Falciatore A."/>
            <person name="Fournet J."/>
            <person name="Haruta M."/>
            <person name="Huysman M.J."/>
            <person name="Jenkins B.D."/>
            <person name="Jiroutova K."/>
            <person name="Jorgensen R.E."/>
            <person name="Joubert Y."/>
            <person name="Kaplan A."/>
            <person name="Kroger N."/>
            <person name="Kroth P.G."/>
            <person name="La Roche J."/>
            <person name="Lindquist E."/>
            <person name="Lommer M."/>
            <person name="Martin-Jezequel V."/>
            <person name="Lopez P.J."/>
            <person name="Lucas S."/>
            <person name="Mangogna M."/>
            <person name="McGinnis K."/>
            <person name="Medlin L.K."/>
            <person name="Montsant A."/>
            <person name="Oudot-Le Secq M.P."/>
            <person name="Napoli C."/>
            <person name="Obornik M."/>
            <person name="Parker M.S."/>
            <person name="Petit J.L."/>
            <person name="Porcel B.M."/>
            <person name="Poulsen N."/>
            <person name="Robison M."/>
            <person name="Rychlewski L."/>
            <person name="Rynearson T.A."/>
            <person name="Schmutz J."/>
            <person name="Shapiro H."/>
            <person name="Siaut M."/>
            <person name="Stanley M."/>
            <person name="Sussman M.R."/>
            <person name="Taylor A.R."/>
            <person name="Vardi A."/>
            <person name="von Dassow P."/>
            <person name="Vyverman W."/>
            <person name="Willis A."/>
            <person name="Wyrwicz L.S."/>
            <person name="Rokhsar D.S."/>
            <person name="Weissenbach J."/>
            <person name="Armbrust E.V."/>
            <person name="Green B.R."/>
            <person name="Van de Peer Y."/>
            <person name="Grigoriev I.V."/>
        </authorList>
    </citation>
    <scope>NUCLEOTIDE SEQUENCE [LARGE SCALE GENOMIC DNA]</scope>
    <source>
        <strain evidence="6 7">CCMP1335</strain>
    </source>
</reference>
<dbReference type="AlphaFoldDB" id="B8CDF9"/>
<evidence type="ECO:0000313" key="6">
    <source>
        <dbReference type="EMBL" id="EED88590.1"/>
    </source>
</evidence>
<dbReference type="InterPro" id="IPR001129">
    <property type="entry name" value="Membr-assoc_MAPEG"/>
</dbReference>
<dbReference type="KEGG" id="tps:THAPSDRAFT_10169"/>
<dbReference type="eggNOG" id="ENOG502S7VR">
    <property type="taxonomic scope" value="Eukaryota"/>
</dbReference>
<accession>B8CDF9</accession>